<protein>
    <submittedName>
        <fullName evidence="1">Uncharacterized protein</fullName>
    </submittedName>
</protein>
<evidence type="ECO:0000313" key="1">
    <source>
        <dbReference type="EMBL" id="SPE17925.1"/>
    </source>
</evidence>
<accession>A0A2N9L4M8</accession>
<gene>
    <name evidence="1" type="ORF">SBA5_120001</name>
</gene>
<proteinExistence type="predicted"/>
<name>A0A2N9L4M8_9BACT</name>
<dbReference type="EMBL" id="OKRB01000024">
    <property type="protein sequence ID" value="SPE17925.1"/>
    <property type="molecule type" value="Genomic_DNA"/>
</dbReference>
<evidence type="ECO:0000313" key="2">
    <source>
        <dbReference type="Proteomes" id="UP000239735"/>
    </source>
</evidence>
<reference evidence="2" key="1">
    <citation type="submission" date="2018-02" db="EMBL/GenBank/DDBJ databases">
        <authorList>
            <person name="Hausmann B."/>
        </authorList>
    </citation>
    <scope>NUCLEOTIDE SEQUENCE [LARGE SCALE GENOMIC DNA]</scope>
    <source>
        <strain evidence="2">Peat soil MAG SbA5</strain>
    </source>
</reference>
<dbReference type="AlphaFoldDB" id="A0A2N9L4M8"/>
<sequence>MAQKILAAMKESESRTVAMDAHDVARVLFRKEETFRSIVPPAPESR</sequence>
<organism evidence="1 2">
    <name type="scientific">Candidatus Sulfuritelmatomonas gaucii</name>
    <dbReference type="NCBI Taxonomy" id="2043161"/>
    <lineage>
        <taxon>Bacteria</taxon>
        <taxon>Pseudomonadati</taxon>
        <taxon>Acidobacteriota</taxon>
        <taxon>Terriglobia</taxon>
        <taxon>Terriglobales</taxon>
        <taxon>Acidobacteriaceae</taxon>
        <taxon>Candidatus Sulfuritelmatomonas</taxon>
    </lineage>
</organism>
<dbReference type="Proteomes" id="UP000239735">
    <property type="component" value="Unassembled WGS sequence"/>
</dbReference>